<accession>A0ACC6PMH8</accession>
<dbReference type="EMBL" id="JBBKAJ010000005">
    <property type="protein sequence ID" value="MEJ8632142.1"/>
    <property type="molecule type" value="Genomic_DNA"/>
</dbReference>
<protein>
    <submittedName>
        <fullName evidence="1">Peptidase M23</fullName>
    </submittedName>
</protein>
<keyword evidence="2" id="KW-1185">Reference proteome</keyword>
<name>A0ACC6PMH8_9ACTN</name>
<gene>
    <name evidence="1" type="ORF">WKI67_01430</name>
</gene>
<dbReference type="Proteomes" id="UP001377168">
    <property type="component" value="Unassembled WGS sequence"/>
</dbReference>
<comment type="caution">
    <text evidence="1">The sequence shown here is derived from an EMBL/GenBank/DDBJ whole genome shotgun (WGS) entry which is preliminary data.</text>
</comment>
<proteinExistence type="predicted"/>
<evidence type="ECO:0000313" key="2">
    <source>
        <dbReference type="Proteomes" id="UP001377168"/>
    </source>
</evidence>
<organism evidence="1 2">
    <name type="scientific">Streptomyces achmelvichensis</name>
    <dbReference type="NCBI Taxonomy" id="3134111"/>
    <lineage>
        <taxon>Bacteria</taxon>
        <taxon>Bacillati</taxon>
        <taxon>Actinomycetota</taxon>
        <taxon>Actinomycetes</taxon>
        <taxon>Kitasatosporales</taxon>
        <taxon>Streptomycetaceae</taxon>
        <taxon>Streptomyces</taxon>
    </lineage>
</organism>
<evidence type="ECO:0000313" key="1">
    <source>
        <dbReference type="EMBL" id="MEJ8632142.1"/>
    </source>
</evidence>
<reference evidence="1" key="1">
    <citation type="submission" date="2024-03" db="EMBL/GenBank/DDBJ databases">
        <title>Novel Streptomyces species of biotechnological and ecological value are a feature of Machair soil.</title>
        <authorList>
            <person name="Prole J.R."/>
            <person name="Goodfellow M."/>
            <person name="Allenby N."/>
            <person name="Ward A.C."/>
        </authorList>
    </citation>
    <scope>NUCLEOTIDE SEQUENCE</scope>
    <source>
        <strain evidence="1">MS2.AVA.5</strain>
    </source>
</reference>
<sequence>MPDTTPDQKMTDAVLEMYAPPTGGQAGPGALQDKIALQFRPAELILAKEASWVRHNARTAPHSAVPEFTGSRPRVLTLGVVLDEKDARGQSVDQRAAKLLSCCSPTESSLSDGRPSPPWVRFQWGGFEAVSFMSFLSRLKTTYTRFSAGGEPLRAVCEITLEEIGTTTKGQNPTSGSPDSRRSCVFVRGDSLQSVAVRSTGRAADWRSIAELNGIDDPSKVAPGRPLLLPSPRRSPE</sequence>